<dbReference type="GO" id="GO:0005737">
    <property type="term" value="C:cytoplasm"/>
    <property type="evidence" value="ECO:0007669"/>
    <property type="project" value="TreeGrafter"/>
</dbReference>
<dbReference type="SMART" id="SM00487">
    <property type="entry name" value="DEXDc"/>
    <property type="match status" value="1"/>
</dbReference>
<keyword evidence="2" id="KW-0238">DNA-binding</keyword>
<name>A0A0L0VL00_9BASI</name>
<dbReference type="GO" id="GO:0009378">
    <property type="term" value="F:four-way junction helicase activity"/>
    <property type="evidence" value="ECO:0007669"/>
    <property type="project" value="TreeGrafter"/>
</dbReference>
<dbReference type="GO" id="GO:0000724">
    <property type="term" value="P:double-strand break repair via homologous recombination"/>
    <property type="evidence" value="ECO:0007669"/>
    <property type="project" value="TreeGrafter"/>
</dbReference>
<dbReference type="GO" id="GO:0043138">
    <property type="term" value="F:3'-5' DNA helicase activity"/>
    <property type="evidence" value="ECO:0007669"/>
    <property type="project" value="UniProtKB-EC"/>
</dbReference>
<accession>A0A0L0VL00</accession>
<keyword evidence="8" id="KW-1185">Reference proteome</keyword>
<dbReference type="Pfam" id="PF00270">
    <property type="entry name" value="DEAD"/>
    <property type="match status" value="1"/>
</dbReference>
<evidence type="ECO:0000313" key="8">
    <source>
        <dbReference type="Proteomes" id="UP000054564"/>
    </source>
</evidence>
<dbReference type="Gene3D" id="3.40.50.300">
    <property type="entry name" value="P-loop containing nucleotide triphosphate hydrolases"/>
    <property type="match status" value="1"/>
</dbReference>
<dbReference type="SUPFAM" id="SSF52540">
    <property type="entry name" value="P-loop containing nucleoside triphosphate hydrolases"/>
    <property type="match status" value="1"/>
</dbReference>
<dbReference type="Proteomes" id="UP000054564">
    <property type="component" value="Unassembled WGS sequence"/>
</dbReference>
<gene>
    <name evidence="7" type="ORF">PSTG_07170</name>
</gene>
<dbReference type="InterPro" id="IPR011545">
    <property type="entry name" value="DEAD/DEAH_box_helicase_dom"/>
</dbReference>
<dbReference type="EMBL" id="AJIL01000044">
    <property type="protein sequence ID" value="KNE99679.1"/>
    <property type="molecule type" value="Genomic_DNA"/>
</dbReference>
<evidence type="ECO:0000256" key="3">
    <source>
        <dbReference type="ARBA" id="ARBA00023235"/>
    </source>
</evidence>
<reference evidence="8" key="1">
    <citation type="submission" date="2014-03" db="EMBL/GenBank/DDBJ databases">
        <title>The Genome Sequence of Puccinia striiformis f. sp. tritici PST-78.</title>
        <authorList>
            <consortium name="The Broad Institute Genome Sequencing Platform"/>
            <person name="Cuomo C."/>
            <person name="Hulbert S."/>
            <person name="Chen X."/>
            <person name="Walker B."/>
            <person name="Young S.K."/>
            <person name="Zeng Q."/>
            <person name="Gargeya S."/>
            <person name="Fitzgerald M."/>
            <person name="Haas B."/>
            <person name="Abouelleil A."/>
            <person name="Alvarado L."/>
            <person name="Arachchi H.M."/>
            <person name="Berlin A.M."/>
            <person name="Chapman S.B."/>
            <person name="Goldberg J."/>
            <person name="Griggs A."/>
            <person name="Gujja S."/>
            <person name="Hansen M."/>
            <person name="Howarth C."/>
            <person name="Imamovic A."/>
            <person name="Larimer J."/>
            <person name="McCowan C."/>
            <person name="Montmayeur A."/>
            <person name="Murphy C."/>
            <person name="Neiman D."/>
            <person name="Pearson M."/>
            <person name="Priest M."/>
            <person name="Roberts A."/>
            <person name="Saif S."/>
            <person name="Shea T."/>
            <person name="Sisk P."/>
            <person name="Sykes S."/>
            <person name="Wortman J."/>
            <person name="Nusbaum C."/>
            <person name="Birren B."/>
        </authorList>
    </citation>
    <scope>NUCLEOTIDE SEQUENCE [LARGE SCALE GENOMIC DNA]</scope>
    <source>
        <strain evidence="8">race PST-78</strain>
    </source>
</reference>
<protein>
    <recommendedName>
        <fullName evidence="5">DNA 3'-5' helicase</fullName>
        <ecNumber evidence="5">5.6.2.4</ecNumber>
    </recommendedName>
</protein>
<comment type="caution">
    <text evidence="7">The sequence shown here is derived from an EMBL/GenBank/DDBJ whole genome shotgun (WGS) entry which is preliminary data.</text>
</comment>
<evidence type="ECO:0000259" key="6">
    <source>
        <dbReference type="PROSITE" id="PS51192"/>
    </source>
</evidence>
<dbReference type="AlphaFoldDB" id="A0A0L0VL00"/>
<evidence type="ECO:0000256" key="1">
    <source>
        <dbReference type="ARBA" id="ARBA00005446"/>
    </source>
</evidence>
<evidence type="ECO:0000256" key="4">
    <source>
        <dbReference type="ARBA" id="ARBA00034617"/>
    </source>
</evidence>
<evidence type="ECO:0000313" key="7">
    <source>
        <dbReference type="EMBL" id="KNE99679.1"/>
    </source>
</evidence>
<keyword evidence="3" id="KW-0413">Isomerase</keyword>
<dbReference type="OrthoDB" id="2499463at2759"/>
<evidence type="ECO:0000256" key="5">
    <source>
        <dbReference type="ARBA" id="ARBA00034808"/>
    </source>
</evidence>
<dbReference type="InterPro" id="IPR027417">
    <property type="entry name" value="P-loop_NTPase"/>
</dbReference>
<proteinExistence type="inferred from homology"/>
<dbReference type="EC" id="5.6.2.4" evidence="5"/>
<feature type="domain" description="Helicase ATP-binding" evidence="6">
    <location>
        <begin position="52"/>
        <end position="243"/>
    </location>
</feature>
<dbReference type="PANTHER" id="PTHR13710:SF105">
    <property type="entry name" value="ATP-DEPENDENT DNA HELICASE Q1"/>
    <property type="match status" value="1"/>
</dbReference>
<comment type="similarity">
    <text evidence="1">Belongs to the helicase family. RecQ subfamily.</text>
</comment>
<dbReference type="GO" id="GO:0005694">
    <property type="term" value="C:chromosome"/>
    <property type="evidence" value="ECO:0007669"/>
    <property type="project" value="TreeGrafter"/>
</dbReference>
<sequence>MEITHGHTSESKAVKLPSQVSDLTDQQLDNHITSVSVGFYRDQPKGLQVQTVSNLARGRTCFVRAGTGYGKTRISEMYFKLFERKVIILVLLPLDSLGNDQVREKGLVGITAINLNKMTLNFALVRKIKRGHYSFVYLSPEVFLNSSLFTELFFSPEFQNMLALIVVDEAHMIYLWGLVVSKMSKGLAIFTRHEDKAVFRPGYGCIATRLLATNKVPLLLLSATCRPIAVDAIINNLKLRPSDVTMLEGELTQPEIRIIQIPMKSTLSSCDDLLRIFAPEIKLSADGGALNRRP</sequence>
<dbReference type="GO" id="GO:0005524">
    <property type="term" value="F:ATP binding"/>
    <property type="evidence" value="ECO:0007669"/>
    <property type="project" value="InterPro"/>
</dbReference>
<comment type="catalytic activity">
    <reaction evidence="4">
        <text>Couples ATP hydrolysis with the unwinding of duplex DNA by translocating in the 3'-5' direction.</text>
        <dbReference type="EC" id="5.6.2.4"/>
    </reaction>
</comment>
<dbReference type="PROSITE" id="PS51192">
    <property type="entry name" value="HELICASE_ATP_BIND_1"/>
    <property type="match status" value="1"/>
</dbReference>
<dbReference type="PANTHER" id="PTHR13710">
    <property type="entry name" value="DNA HELICASE RECQ FAMILY MEMBER"/>
    <property type="match status" value="1"/>
</dbReference>
<dbReference type="GO" id="GO:0003677">
    <property type="term" value="F:DNA binding"/>
    <property type="evidence" value="ECO:0007669"/>
    <property type="project" value="UniProtKB-KW"/>
</dbReference>
<dbReference type="STRING" id="1165861.A0A0L0VL00"/>
<dbReference type="InterPro" id="IPR014001">
    <property type="entry name" value="Helicase_ATP-bd"/>
</dbReference>
<organism evidence="7 8">
    <name type="scientific">Puccinia striiformis f. sp. tritici PST-78</name>
    <dbReference type="NCBI Taxonomy" id="1165861"/>
    <lineage>
        <taxon>Eukaryota</taxon>
        <taxon>Fungi</taxon>
        <taxon>Dikarya</taxon>
        <taxon>Basidiomycota</taxon>
        <taxon>Pucciniomycotina</taxon>
        <taxon>Pucciniomycetes</taxon>
        <taxon>Pucciniales</taxon>
        <taxon>Pucciniaceae</taxon>
        <taxon>Puccinia</taxon>
    </lineage>
</organism>
<evidence type="ECO:0000256" key="2">
    <source>
        <dbReference type="ARBA" id="ARBA00023125"/>
    </source>
</evidence>